<protein>
    <submittedName>
        <fullName evidence="1">Uncharacterized protein</fullName>
    </submittedName>
</protein>
<proteinExistence type="predicted"/>
<evidence type="ECO:0000313" key="2">
    <source>
        <dbReference type="Proteomes" id="UP000585474"/>
    </source>
</evidence>
<keyword evidence="2" id="KW-1185">Reference proteome</keyword>
<reference evidence="2" key="1">
    <citation type="submission" date="2019-07" db="EMBL/GenBank/DDBJ databases">
        <title>De Novo Assembly of kiwifruit Actinidia rufa.</title>
        <authorList>
            <person name="Sugita-Konishi S."/>
            <person name="Sato K."/>
            <person name="Mori E."/>
            <person name="Abe Y."/>
            <person name="Kisaki G."/>
            <person name="Hamano K."/>
            <person name="Suezawa K."/>
            <person name="Otani M."/>
            <person name="Fukuda T."/>
            <person name="Manabe T."/>
            <person name="Gomi K."/>
            <person name="Tabuchi M."/>
            <person name="Akimitsu K."/>
            <person name="Kataoka I."/>
        </authorList>
    </citation>
    <scope>NUCLEOTIDE SEQUENCE [LARGE SCALE GENOMIC DNA]</scope>
    <source>
        <strain evidence="2">cv. Fuchu</strain>
    </source>
</reference>
<sequence>MSRNQEKSTSEEVPLQAVSNLQMQALMGEMRRMMRAELEHIHERLDRVEEGTQWGQPPLAPNVHKRGRLHQREAEDLDEFEGDGVEEEIDRMSVGSHRRYGRDRGARNWVDHNLGSIKMKIPAFQGKNDTEAYLEWEKKMGRNDENIKAIKAHGPIQVPIGPVMRARAKRFKEELNTLVRRVLQQQESMFITEGEQKLVLLLKFNPGEN</sequence>
<dbReference type="EMBL" id="BJWL01000366">
    <property type="protein sequence ID" value="GFS41194.1"/>
    <property type="molecule type" value="Genomic_DNA"/>
</dbReference>
<dbReference type="Proteomes" id="UP000585474">
    <property type="component" value="Unassembled WGS sequence"/>
</dbReference>
<organism evidence="1 2">
    <name type="scientific">Actinidia rufa</name>
    <dbReference type="NCBI Taxonomy" id="165716"/>
    <lineage>
        <taxon>Eukaryota</taxon>
        <taxon>Viridiplantae</taxon>
        <taxon>Streptophyta</taxon>
        <taxon>Embryophyta</taxon>
        <taxon>Tracheophyta</taxon>
        <taxon>Spermatophyta</taxon>
        <taxon>Magnoliopsida</taxon>
        <taxon>eudicotyledons</taxon>
        <taxon>Gunneridae</taxon>
        <taxon>Pentapetalae</taxon>
        <taxon>asterids</taxon>
        <taxon>Ericales</taxon>
        <taxon>Actinidiaceae</taxon>
        <taxon>Actinidia</taxon>
    </lineage>
</organism>
<dbReference type="OrthoDB" id="1686764at2759"/>
<gene>
    <name evidence="1" type="ORF">Acr_00g0072960</name>
</gene>
<accession>A0A7J0DS69</accession>
<name>A0A7J0DS69_9ERIC</name>
<comment type="caution">
    <text evidence="1">The sequence shown here is derived from an EMBL/GenBank/DDBJ whole genome shotgun (WGS) entry which is preliminary data.</text>
</comment>
<evidence type="ECO:0000313" key="1">
    <source>
        <dbReference type="EMBL" id="GFS41194.1"/>
    </source>
</evidence>
<dbReference type="AlphaFoldDB" id="A0A7J0DS69"/>